<dbReference type="PROSITE" id="PS50076">
    <property type="entry name" value="DNAJ_2"/>
    <property type="match status" value="1"/>
</dbReference>
<feature type="repeat" description="CXXCXGXG motif" evidence="13">
    <location>
        <begin position="191"/>
        <end position="198"/>
    </location>
</feature>
<dbReference type="GO" id="GO:0006260">
    <property type="term" value="P:DNA replication"/>
    <property type="evidence" value="ECO:0007669"/>
    <property type="project" value="UniProtKB-KW"/>
</dbReference>
<evidence type="ECO:0000256" key="3">
    <source>
        <dbReference type="ARBA" id="ARBA00022490"/>
    </source>
</evidence>
<feature type="repeat" description="CXXCXGXG motif" evidence="13">
    <location>
        <begin position="205"/>
        <end position="212"/>
    </location>
</feature>
<dbReference type="CDD" id="cd10747">
    <property type="entry name" value="DnaJ_C"/>
    <property type="match status" value="1"/>
</dbReference>
<dbReference type="SUPFAM" id="SSF57938">
    <property type="entry name" value="DnaJ/Hsp40 cysteine-rich domain"/>
    <property type="match status" value="1"/>
</dbReference>
<dbReference type="EMBL" id="MIJE01000032">
    <property type="protein sequence ID" value="OEF96235.1"/>
    <property type="molecule type" value="Genomic_DNA"/>
</dbReference>
<name>A0A1E5G070_9FIRM</name>
<evidence type="ECO:0000256" key="9">
    <source>
        <dbReference type="ARBA" id="ARBA00023016"/>
    </source>
</evidence>
<proteinExistence type="inferred from homology"/>
<feature type="binding site" evidence="13">
    <location>
        <position position="208"/>
    </location>
    <ligand>
        <name>Zn(2+)</name>
        <dbReference type="ChEBI" id="CHEBI:29105"/>
        <label>1</label>
    </ligand>
</feature>
<dbReference type="Gene3D" id="1.10.287.110">
    <property type="entry name" value="DnaJ domain"/>
    <property type="match status" value="1"/>
</dbReference>
<dbReference type="GO" id="GO:0008270">
    <property type="term" value="F:zinc ion binding"/>
    <property type="evidence" value="ECO:0007669"/>
    <property type="project" value="UniProtKB-UniRule"/>
</dbReference>
<keyword evidence="10 13" id="KW-0143">Chaperone</keyword>
<keyword evidence="4 13" id="KW-0235">DNA replication</keyword>
<evidence type="ECO:0000256" key="5">
    <source>
        <dbReference type="ARBA" id="ARBA00022723"/>
    </source>
</evidence>
<accession>A0A1E5G070</accession>
<keyword evidence="7 13" id="KW-0863">Zinc-finger</keyword>
<dbReference type="FunFam" id="2.10.230.10:FF:000002">
    <property type="entry name" value="Molecular chaperone DnaJ"/>
    <property type="match status" value="1"/>
</dbReference>
<dbReference type="GO" id="GO:0051082">
    <property type="term" value="F:unfolded protein binding"/>
    <property type="evidence" value="ECO:0007669"/>
    <property type="project" value="UniProtKB-UniRule"/>
</dbReference>
<evidence type="ECO:0000256" key="12">
    <source>
        <dbReference type="ARBA" id="ARBA00067609"/>
    </source>
</evidence>
<dbReference type="GO" id="GO:0005737">
    <property type="term" value="C:cytoplasm"/>
    <property type="evidence" value="ECO:0007669"/>
    <property type="project" value="UniProtKB-SubCell"/>
</dbReference>
<comment type="cofactor">
    <cofactor evidence="13">
        <name>Zn(2+)</name>
        <dbReference type="ChEBI" id="CHEBI:29105"/>
    </cofactor>
    <text evidence="13">Binds 2 Zn(2+) ions per monomer.</text>
</comment>
<comment type="caution">
    <text evidence="18">The sequence shown here is derived from an EMBL/GenBank/DDBJ whole genome shotgun (WGS) entry which is preliminary data.</text>
</comment>
<gene>
    <name evidence="13" type="primary">dnaJ</name>
    <name evidence="18" type="ORF">BHF68_08715</name>
</gene>
<dbReference type="GO" id="GO:0031072">
    <property type="term" value="F:heat shock protein binding"/>
    <property type="evidence" value="ECO:0007669"/>
    <property type="project" value="InterPro"/>
</dbReference>
<feature type="repeat" description="CXXCXGXG motif" evidence="13">
    <location>
        <begin position="148"/>
        <end position="155"/>
    </location>
</feature>
<dbReference type="OrthoDB" id="9779889at2"/>
<keyword evidence="8 13" id="KW-0862">Zinc</keyword>
<feature type="domain" description="CR-type" evidence="17">
    <location>
        <begin position="135"/>
        <end position="217"/>
    </location>
</feature>
<feature type="binding site" evidence="13">
    <location>
        <position position="194"/>
    </location>
    <ligand>
        <name>Zn(2+)</name>
        <dbReference type="ChEBI" id="CHEBI:29105"/>
        <label>2</label>
    </ligand>
</feature>
<feature type="binding site" evidence="13">
    <location>
        <position position="191"/>
    </location>
    <ligand>
        <name>Zn(2+)</name>
        <dbReference type="ChEBI" id="CHEBI:29105"/>
        <label>2</label>
    </ligand>
</feature>
<sequence>MSKRDYYEVLGVKKDATPEEIKKAYRQLARKLHPDVNKDDPKAEEKFKETKEAYDILSSQEKRAQYDRFGHAGPQGQGFGGFGGFEEADFSGGFSDIFDMFFGGGGGGGRATNRPRRGSDLRYDLAITLKEAMTGKEVEVKIPRQENCPTCDGSGAASKSDIETCTVCNGTGQEETMQNTPFGRIVNRRVCSACHGQGKKIKKVCQDCKGQGKIRKTKTIKINIPAGVDTGAKIRVSGEGEPGENGGPTGDLFIFINVKPHEFFERNGDDLYCEVPITFAQAALGDDIEVPTIDGKVRLKVPAGTQTGKLFRIKGKGAPRLRGYGTGDQFVKTVVVTPTNLTSKQKELLKEFTEAGGDDTYSQSKSIFQRFKDAFK</sequence>
<dbReference type="AlphaFoldDB" id="A0A1E5G070"/>
<feature type="binding site" evidence="13">
    <location>
        <position position="205"/>
    </location>
    <ligand>
        <name>Zn(2+)</name>
        <dbReference type="ChEBI" id="CHEBI:29105"/>
        <label>1</label>
    </ligand>
</feature>
<comment type="subcellular location">
    <subcellularLocation>
        <location evidence="1 13">Cytoplasm</location>
    </subcellularLocation>
</comment>
<dbReference type="NCBIfam" id="TIGR02349">
    <property type="entry name" value="DnaJ_bact"/>
    <property type="match status" value="1"/>
</dbReference>
<dbReference type="Proteomes" id="UP000094296">
    <property type="component" value="Unassembled WGS sequence"/>
</dbReference>
<evidence type="ECO:0000256" key="7">
    <source>
        <dbReference type="ARBA" id="ARBA00022771"/>
    </source>
</evidence>
<dbReference type="FunFam" id="2.60.260.20:FF:000004">
    <property type="entry name" value="Molecular chaperone DnaJ"/>
    <property type="match status" value="1"/>
</dbReference>
<keyword evidence="5 13" id="KW-0479">Metal-binding</keyword>
<dbReference type="CDD" id="cd06257">
    <property type="entry name" value="DnaJ"/>
    <property type="match status" value="1"/>
</dbReference>
<dbReference type="InterPro" id="IPR036869">
    <property type="entry name" value="J_dom_sf"/>
</dbReference>
<feature type="binding site" evidence="13">
    <location>
        <position position="168"/>
    </location>
    <ligand>
        <name>Zn(2+)</name>
        <dbReference type="ChEBI" id="CHEBI:29105"/>
        <label>2</label>
    </ligand>
</feature>
<evidence type="ECO:0000256" key="10">
    <source>
        <dbReference type="ARBA" id="ARBA00023186"/>
    </source>
</evidence>
<evidence type="ECO:0000313" key="19">
    <source>
        <dbReference type="Proteomes" id="UP000094296"/>
    </source>
</evidence>
<dbReference type="NCBIfam" id="NF008035">
    <property type="entry name" value="PRK10767.1"/>
    <property type="match status" value="1"/>
</dbReference>
<dbReference type="GO" id="GO:0009408">
    <property type="term" value="P:response to heat"/>
    <property type="evidence" value="ECO:0007669"/>
    <property type="project" value="InterPro"/>
</dbReference>
<dbReference type="SUPFAM" id="SSF49493">
    <property type="entry name" value="HSP40/DnaJ peptide-binding domain"/>
    <property type="match status" value="2"/>
</dbReference>
<comment type="subunit">
    <text evidence="2 13">Homodimer.</text>
</comment>
<evidence type="ECO:0000256" key="1">
    <source>
        <dbReference type="ARBA" id="ARBA00004496"/>
    </source>
</evidence>
<organism evidence="18 19">
    <name type="scientific">Desulfuribacillus alkaliarsenatis</name>
    <dbReference type="NCBI Taxonomy" id="766136"/>
    <lineage>
        <taxon>Bacteria</taxon>
        <taxon>Bacillati</taxon>
        <taxon>Bacillota</taxon>
        <taxon>Desulfuribacillia</taxon>
        <taxon>Desulfuribacillales</taxon>
        <taxon>Desulfuribacillaceae</taxon>
        <taxon>Desulfuribacillus</taxon>
    </lineage>
</organism>
<comment type="domain">
    <text evidence="13">The J domain is necessary and sufficient to stimulate DnaK ATPase activity. Zinc center 1 plays an important role in the autonomous, DnaK-independent chaperone activity of DnaJ. Zinc center 2 is essential for interaction with DnaK and for DnaJ activity.</text>
</comment>
<keyword evidence="3 13" id="KW-0963">Cytoplasm</keyword>
<evidence type="ECO:0000256" key="14">
    <source>
        <dbReference type="PROSITE-ProRule" id="PRU00546"/>
    </source>
</evidence>
<comment type="function">
    <text evidence="13">Participates actively in the response to hyperosmotic and heat shock by preventing the aggregation of stress-denatured proteins and by disaggregating proteins, also in an autonomous, DnaK-independent fashion. Unfolded proteins bind initially to DnaJ; upon interaction with the DnaJ-bound protein, DnaK hydrolyzes its bound ATP, resulting in the formation of a stable complex. GrpE releases ADP from DnaK; ATP binding to DnaK triggers the release of the substrate protein, thus completing the reaction cycle. Several rounds of ATP-dependent interactions between DnaJ, DnaK and GrpE are required for fully efficient folding. Also involved, together with DnaK and GrpE, in the DNA replication of plasmids through activation of initiation proteins.</text>
</comment>
<feature type="binding site" evidence="13">
    <location>
        <position position="165"/>
    </location>
    <ligand>
        <name>Zn(2+)</name>
        <dbReference type="ChEBI" id="CHEBI:29105"/>
        <label>2</label>
    </ligand>
</feature>
<keyword evidence="9 13" id="KW-0346">Stress response</keyword>
<dbReference type="InterPro" id="IPR036410">
    <property type="entry name" value="HSP_DnaJ_Cys-rich_dom_sf"/>
</dbReference>
<dbReference type="Pfam" id="PF00684">
    <property type="entry name" value="DnaJ_CXXCXGXG"/>
    <property type="match status" value="1"/>
</dbReference>
<dbReference type="GO" id="GO:0042026">
    <property type="term" value="P:protein refolding"/>
    <property type="evidence" value="ECO:0007669"/>
    <property type="project" value="TreeGrafter"/>
</dbReference>
<feature type="domain" description="J" evidence="16">
    <location>
        <begin position="5"/>
        <end position="70"/>
    </location>
</feature>
<dbReference type="FunFam" id="1.10.287.110:FF:000031">
    <property type="entry name" value="Molecular chaperone DnaJ"/>
    <property type="match status" value="1"/>
</dbReference>
<dbReference type="PANTHER" id="PTHR43096">
    <property type="entry name" value="DNAJ HOMOLOG 1, MITOCHONDRIAL-RELATED"/>
    <property type="match status" value="1"/>
</dbReference>
<dbReference type="HAMAP" id="MF_01152">
    <property type="entry name" value="DnaJ"/>
    <property type="match status" value="1"/>
</dbReference>
<evidence type="ECO:0000256" key="15">
    <source>
        <dbReference type="SAM" id="MobiDB-lite"/>
    </source>
</evidence>
<reference evidence="18 19" key="1">
    <citation type="submission" date="2016-09" db="EMBL/GenBank/DDBJ databases">
        <title>Draft genome sequence for the type strain of Desulfuribacillus alkaliarsenatis AHT28, an obligately anaerobic, sulfidogenic bacterium isolated from Russian soda lake sediments.</title>
        <authorList>
            <person name="Abin C.A."/>
            <person name="Hollibaugh J.T."/>
        </authorList>
    </citation>
    <scope>NUCLEOTIDE SEQUENCE [LARGE SCALE GENOMIC DNA]</scope>
    <source>
        <strain evidence="18 19">AHT28</strain>
    </source>
</reference>
<dbReference type="SUPFAM" id="SSF46565">
    <property type="entry name" value="Chaperone J-domain"/>
    <property type="match status" value="1"/>
</dbReference>
<keyword evidence="19" id="KW-1185">Reference proteome</keyword>
<evidence type="ECO:0000259" key="17">
    <source>
        <dbReference type="PROSITE" id="PS51188"/>
    </source>
</evidence>
<dbReference type="PANTHER" id="PTHR43096:SF48">
    <property type="entry name" value="CHAPERONE PROTEIN DNAJ"/>
    <property type="match status" value="1"/>
</dbReference>
<dbReference type="Gene3D" id="2.60.260.20">
    <property type="entry name" value="Urease metallochaperone UreE, N-terminal domain"/>
    <property type="match status" value="2"/>
</dbReference>
<dbReference type="InterPro" id="IPR002939">
    <property type="entry name" value="DnaJ_C"/>
</dbReference>
<dbReference type="Pfam" id="PF00226">
    <property type="entry name" value="DnaJ"/>
    <property type="match status" value="1"/>
</dbReference>
<protein>
    <recommendedName>
        <fullName evidence="12 13">Chaperone protein DnaJ</fullName>
    </recommendedName>
</protein>
<dbReference type="SMART" id="SM00271">
    <property type="entry name" value="DnaJ"/>
    <property type="match status" value="1"/>
</dbReference>
<feature type="zinc finger region" description="CR-type" evidence="14">
    <location>
        <begin position="135"/>
        <end position="217"/>
    </location>
</feature>
<dbReference type="InterPro" id="IPR001623">
    <property type="entry name" value="DnaJ_domain"/>
</dbReference>
<dbReference type="RefSeq" id="WP_069643741.1">
    <property type="nucleotide sequence ID" value="NZ_MIJE01000032.1"/>
</dbReference>
<evidence type="ECO:0000256" key="6">
    <source>
        <dbReference type="ARBA" id="ARBA00022737"/>
    </source>
</evidence>
<feature type="binding site" evidence="13">
    <location>
        <position position="148"/>
    </location>
    <ligand>
        <name>Zn(2+)</name>
        <dbReference type="ChEBI" id="CHEBI:29105"/>
        <label>1</label>
    </ligand>
</feature>
<evidence type="ECO:0000256" key="8">
    <source>
        <dbReference type="ARBA" id="ARBA00022833"/>
    </source>
</evidence>
<dbReference type="CDD" id="cd10719">
    <property type="entry name" value="DnaJ_zf"/>
    <property type="match status" value="1"/>
</dbReference>
<evidence type="ECO:0000313" key="18">
    <source>
        <dbReference type="EMBL" id="OEF96235.1"/>
    </source>
</evidence>
<keyword evidence="6 13" id="KW-0677">Repeat</keyword>
<dbReference type="PROSITE" id="PS51188">
    <property type="entry name" value="ZF_CR"/>
    <property type="match status" value="1"/>
</dbReference>
<dbReference type="STRING" id="766136.BHF68_08715"/>
<feature type="binding site" evidence="13">
    <location>
        <position position="151"/>
    </location>
    <ligand>
        <name>Zn(2+)</name>
        <dbReference type="ChEBI" id="CHEBI:29105"/>
        <label>1</label>
    </ligand>
</feature>
<evidence type="ECO:0000256" key="11">
    <source>
        <dbReference type="ARBA" id="ARBA00061004"/>
    </source>
</evidence>
<evidence type="ECO:0000256" key="4">
    <source>
        <dbReference type="ARBA" id="ARBA00022705"/>
    </source>
</evidence>
<dbReference type="Gene3D" id="2.10.230.10">
    <property type="entry name" value="Heat shock protein DnaJ, cysteine-rich domain"/>
    <property type="match status" value="1"/>
</dbReference>
<feature type="region of interest" description="Disordered" evidence="15">
    <location>
        <begin position="33"/>
        <end position="52"/>
    </location>
</feature>
<dbReference type="InterPro" id="IPR012724">
    <property type="entry name" value="DnaJ"/>
</dbReference>
<evidence type="ECO:0000259" key="16">
    <source>
        <dbReference type="PROSITE" id="PS50076"/>
    </source>
</evidence>
<feature type="repeat" description="CXXCXGXG motif" evidence="13">
    <location>
        <begin position="165"/>
        <end position="172"/>
    </location>
</feature>
<comment type="similarity">
    <text evidence="11 13">Belongs to the DnaJ family.</text>
</comment>
<dbReference type="Pfam" id="PF01556">
    <property type="entry name" value="DnaJ_C"/>
    <property type="match status" value="1"/>
</dbReference>
<dbReference type="PRINTS" id="PR00625">
    <property type="entry name" value="JDOMAIN"/>
</dbReference>
<evidence type="ECO:0000256" key="13">
    <source>
        <dbReference type="HAMAP-Rule" id="MF_01152"/>
    </source>
</evidence>
<dbReference type="GO" id="GO:0005524">
    <property type="term" value="F:ATP binding"/>
    <property type="evidence" value="ECO:0007669"/>
    <property type="project" value="InterPro"/>
</dbReference>
<evidence type="ECO:0000256" key="2">
    <source>
        <dbReference type="ARBA" id="ARBA00011738"/>
    </source>
</evidence>
<dbReference type="InterPro" id="IPR001305">
    <property type="entry name" value="HSP_DnaJ_Cys-rich_dom"/>
</dbReference>
<dbReference type="InterPro" id="IPR008971">
    <property type="entry name" value="HSP40/DnaJ_pept-bd"/>
</dbReference>